<dbReference type="Pfam" id="PF00126">
    <property type="entry name" value="HTH_1"/>
    <property type="match status" value="1"/>
</dbReference>
<dbReference type="HOGENOM" id="CLU_039613_39_3_4"/>
<dbReference type="Pfam" id="PF03466">
    <property type="entry name" value="LysR_substrate"/>
    <property type="match status" value="1"/>
</dbReference>
<keyword evidence="2" id="KW-0805">Transcription regulation</keyword>
<keyword evidence="3" id="KW-0238">DNA-binding</keyword>
<dbReference type="InterPro" id="IPR036388">
    <property type="entry name" value="WH-like_DNA-bd_sf"/>
</dbReference>
<evidence type="ECO:0000256" key="1">
    <source>
        <dbReference type="ARBA" id="ARBA00009437"/>
    </source>
</evidence>
<dbReference type="GO" id="GO:0003700">
    <property type="term" value="F:DNA-binding transcription factor activity"/>
    <property type="evidence" value="ECO:0007669"/>
    <property type="project" value="InterPro"/>
</dbReference>
<dbReference type="PANTHER" id="PTHR30118">
    <property type="entry name" value="HTH-TYPE TRANSCRIPTIONAL REGULATOR LEUO-RELATED"/>
    <property type="match status" value="1"/>
</dbReference>
<accession>E7RVU3</accession>
<dbReference type="RefSeq" id="WP_005673102.1">
    <property type="nucleotide sequence ID" value="NZ_CP146288.1"/>
</dbReference>
<proteinExistence type="inferred from homology"/>
<dbReference type="PANTHER" id="PTHR30118:SF15">
    <property type="entry name" value="TRANSCRIPTIONAL REGULATORY PROTEIN"/>
    <property type="match status" value="1"/>
</dbReference>
<feature type="domain" description="HTH lysR-type" evidence="5">
    <location>
        <begin position="18"/>
        <end position="75"/>
    </location>
</feature>
<dbReference type="InterPro" id="IPR050389">
    <property type="entry name" value="LysR-type_TF"/>
</dbReference>
<dbReference type="InterPro" id="IPR000847">
    <property type="entry name" value="LysR_HTH_N"/>
</dbReference>
<dbReference type="PROSITE" id="PS50931">
    <property type="entry name" value="HTH_LYSR"/>
    <property type="match status" value="1"/>
</dbReference>
<evidence type="ECO:0000313" key="6">
    <source>
        <dbReference type="EMBL" id="EFV95426.1"/>
    </source>
</evidence>
<dbReference type="EMBL" id="AEQP01000003">
    <property type="protein sequence ID" value="EFV95426.1"/>
    <property type="molecule type" value="Genomic_DNA"/>
</dbReference>
<comment type="similarity">
    <text evidence="1">Belongs to the LysR transcriptional regulatory family.</text>
</comment>
<dbReference type="InterPro" id="IPR036390">
    <property type="entry name" value="WH_DNA-bd_sf"/>
</dbReference>
<dbReference type="SUPFAM" id="SSF46785">
    <property type="entry name" value="Winged helix' DNA-binding domain"/>
    <property type="match status" value="1"/>
</dbReference>
<protein>
    <submittedName>
        <fullName evidence="6">LysR substrate binding domain protein</fullName>
    </submittedName>
</protein>
<evidence type="ECO:0000313" key="7">
    <source>
        <dbReference type="Proteomes" id="UP000011021"/>
    </source>
</evidence>
<organism evidence="6 7">
    <name type="scientific">Lautropia mirabilis ATCC 51599</name>
    <dbReference type="NCBI Taxonomy" id="887898"/>
    <lineage>
        <taxon>Bacteria</taxon>
        <taxon>Pseudomonadati</taxon>
        <taxon>Pseudomonadota</taxon>
        <taxon>Betaproteobacteria</taxon>
        <taxon>Burkholderiales</taxon>
        <taxon>Burkholderiaceae</taxon>
        <taxon>Lautropia</taxon>
    </lineage>
</organism>
<reference evidence="6 7" key="1">
    <citation type="submission" date="2010-12" db="EMBL/GenBank/DDBJ databases">
        <authorList>
            <person name="Muzny D."/>
            <person name="Qin X."/>
            <person name="Deng J."/>
            <person name="Jiang H."/>
            <person name="Liu Y."/>
            <person name="Qu J."/>
            <person name="Song X.-Z."/>
            <person name="Zhang L."/>
            <person name="Thornton R."/>
            <person name="Coyle M."/>
            <person name="Francisco L."/>
            <person name="Jackson L."/>
            <person name="Javaid M."/>
            <person name="Korchina V."/>
            <person name="Kovar C."/>
            <person name="Mata R."/>
            <person name="Mathew T."/>
            <person name="Ngo R."/>
            <person name="Nguyen L."/>
            <person name="Nguyen N."/>
            <person name="Okwuonu G."/>
            <person name="Ongeri F."/>
            <person name="Pham C."/>
            <person name="Simmons D."/>
            <person name="Wilczek-Boney K."/>
            <person name="Hale W."/>
            <person name="Jakkamsetti A."/>
            <person name="Pham P."/>
            <person name="Ruth R."/>
            <person name="San Lucas F."/>
            <person name="Warren J."/>
            <person name="Zhang J."/>
            <person name="Zhao Z."/>
            <person name="Zhou C."/>
            <person name="Zhu D."/>
            <person name="Lee S."/>
            <person name="Bess C."/>
            <person name="Blankenburg K."/>
            <person name="Forbes L."/>
            <person name="Fu Q."/>
            <person name="Gubbala S."/>
            <person name="Hirani K."/>
            <person name="Jayaseelan J.C."/>
            <person name="Lara F."/>
            <person name="Munidasa M."/>
            <person name="Palculict T."/>
            <person name="Patil S."/>
            <person name="Pu L.-L."/>
            <person name="Saada N."/>
            <person name="Tang L."/>
            <person name="Weissenberger G."/>
            <person name="Zhu Y."/>
            <person name="Hemphill L."/>
            <person name="Shang Y."/>
            <person name="Youmans B."/>
            <person name="Ayvaz T."/>
            <person name="Ross M."/>
            <person name="Santibanez J."/>
            <person name="Aqrawi P."/>
            <person name="Gross S."/>
            <person name="Joshi V."/>
            <person name="Fowler G."/>
            <person name="Nazareth L."/>
            <person name="Reid J."/>
            <person name="Worley K."/>
            <person name="Petrosino J."/>
            <person name="Highlander S."/>
            <person name="Gibbs R."/>
        </authorList>
    </citation>
    <scope>NUCLEOTIDE SEQUENCE [LARGE SCALE GENOMIC DNA]</scope>
    <source>
        <strain evidence="6 7">ATCC 51599</strain>
    </source>
</reference>
<evidence type="ECO:0000256" key="2">
    <source>
        <dbReference type="ARBA" id="ARBA00023015"/>
    </source>
</evidence>
<dbReference type="eggNOG" id="COG0583">
    <property type="taxonomic scope" value="Bacteria"/>
</dbReference>
<dbReference type="InterPro" id="IPR005119">
    <property type="entry name" value="LysR_subst-bd"/>
</dbReference>
<gene>
    <name evidence="6" type="ORF">HMPREF0551_0914</name>
</gene>
<evidence type="ECO:0000256" key="3">
    <source>
        <dbReference type="ARBA" id="ARBA00023125"/>
    </source>
</evidence>
<dbReference type="Gene3D" id="3.40.190.10">
    <property type="entry name" value="Periplasmic binding protein-like II"/>
    <property type="match status" value="2"/>
</dbReference>
<dbReference type="Proteomes" id="UP000011021">
    <property type="component" value="Unassembled WGS sequence"/>
</dbReference>
<dbReference type="AlphaFoldDB" id="E7RVU3"/>
<keyword evidence="7" id="KW-1185">Reference proteome</keyword>
<keyword evidence="4" id="KW-0804">Transcription</keyword>
<dbReference type="SUPFAM" id="SSF53850">
    <property type="entry name" value="Periplasmic binding protein-like II"/>
    <property type="match status" value="1"/>
</dbReference>
<dbReference type="Gene3D" id="1.10.10.10">
    <property type="entry name" value="Winged helix-like DNA-binding domain superfamily/Winged helix DNA-binding domain"/>
    <property type="match status" value="1"/>
</dbReference>
<name>E7RVU3_9BURK</name>
<dbReference type="GO" id="GO:0003677">
    <property type="term" value="F:DNA binding"/>
    <property type="evidence" value="ECO:0007669"/>
    <property type="project" value="UniProtKB-KW"/>
</dbReference>
<sequence length="314" mass="35024">MNAPDSGPRPLHGILRRIDLNLLVTLDTLLRERHVTRTAQVLNLAQPTVSMQLARLRELLDDPLLLPGPQGMQPTARAEQLRIPLHDALHALGQAVAPPEPFNPATAHHTWRLVATDYTLMTVLQPILPRLREQAPGMRLAIHQLSPPLLSQRARQDDFDLAFHITAEAPPHLRRRSLFHERYVLAARAGHPVLKRRPTLAKFCRLEHAIVSPDGGGFQGATDRALAAVGLQRNVVLSVPHFLSLLHVLASTDLVAMVPERLAGNHPGVGVVSAPLEIPGFEMLMLWPERLHRDPAHQWLRSLVSERFRNEPSE</sequence>
<evidence type="ECO:0000256" key="4">
    <source>
        <dbReference type="ARBA" id="ARBA00023163"/>
    </source>
</evidence>
<comment type="caution">
    <text evidence="6">The sequence shown here is derived from an EMBL/GenBank/DDBJ whole genome shotgun (WGS) entry which is preliminary data.</text>
</comment>
<evidence type="ECO:0000259" key="5">
    <source>
        <dbReference type="PROSITE" id="PS50931"/>
    </source>
</evidence>